<dbReference type="Pfam" id="PF13155">
    <property type="entry name" value="Toprim_2"/>
    <property type="match status" value="1"/>
</dbReference>
<dbReference type="SUPFAM" id="SSF57783">
    <property type="entry name" value="Zinc beta-ribbon"/>
    <property type="match status" value="1"/>
</dbReference>
<dbReference type="Proteomes" id="UP000254156">
    <property type="component" value="Unassembled WGS sequence"/>
</dbReference>
<keyword evidence="3 12" id="KW-0808">Transferase</keyword>
<keyword evidence="2 12" id="KW-0639">Primosome</keyword>
<keyword evidence="9" id="KW-0460">Magnesium</keyword>
<dbReference type="InterPro" id="IPR019475">
    <property type="entry name" value="DNA_primase_DnaB-bd"/>
</dbReference>
<dbReference type="PROSITE" id="PS50880">
    <property type="entry name" value="TOPRIM"/>
    <property type="match status" value="1"/>
</dbReference>
<accession>A0A0A2E6G4</accession>
<comment type="catalytic activity">
    <reaction evidence="12">
        <text>ssDNA + n NTP = ssDNA/pppN(pN)n-1 hybrid + (n-1) diphosphate.</text>
        <dbReference type="EC" id="2.7.7.101"/>
    </reaction>
</comment>
<evidence type="ECO:0000256" key="13">
    <source>
        <dbReference type="PIRNR" id="PIRNR002811"/>
    </source>
</evidence>
<dbReference type="Gene3D" id="3.90.980.10">
    <property type="entry name" value="DNA primase, catalytic core, N-terminal domain"/>
    <property type="match status" value="1"/>
</dbReference>
<dbReference type="InterPro" id="IPR034151">
    <property type="entry name" value="TOPRIM_DnaG_bac"/>
</dbReference>
<dbReference type="Pfam" id="PF10410">
    <property type="entry name" value="DnaB_bind"/>
    <property type="match status" value="1"/>
</dbReference>
<dbReference type="GO" id="GO:0005737">
    <property type="term" value="C:cytoplasm"/>
    <property type="evidence" value="ECO:0007669"/>
    <property type="project" value="TreeGrafter"/>
</dbReference>
<evidence type="ECO:0000313" key="19">
    <source>
        <dbReference type="Proteomes" id="UP000030103"/>
    </source>
</evidence>
<dbReference type="SMART" id="SM00493">
    <property type="entry name" value="TOPRIM"/>
    <property type="match status" value="1"/>
</dbReference>
<evidence type="ECO:0000256" key="15">
    <source>
        <dbReference type="SAM" id="MobiDB-lite"/>
    </source>
</evidence>
<dbReference type="NCBIfam" id="TIGR01391">
    <property type="entry name" value="dnaG"/>
    <property type="match status" value="1"/>
</dbReference>
<dbReference type="Proteomes" id="UP000030103">
    <property type="component" value="Unassembled WGS sequence"/>
</dbReference>
<evidence type="ECO:0000259" key="16">
    <source>
        <dbReference type="PROSITE" id="PS50880"/>
    </source>
</evidence>
<evidence type="ECO:0000256" key="14">
    <source>
        <dbReference type="PIRSR" id="PIRSR002811-1"/>
    </source>
</evidence>
<dbReference type="FunFam" id="3.90.580.10:FF:000001">
    <property type="entry name" value="DNA primase"/>
    <property type="match status" value="1"/>
</dbReference>
<evidence type="ECO:0000313" key="20">
    <source>
        <dbReference type="Proteomes" id="UP000254156"/>
    </source>
</evidence>
<dbReference type="EMBL" id="UGTF01000002">
    <property type="protein sequence ID" value="SUB89332.1"/>
    <property type="molecule type" value="Genomic_DNA"/>
</dbReference>
<name>A0A0A2E6G4_9PORP</name>
<dbReference type="GO" id="GO:0000428">
    <property type="term" value="C:DNA-directed RNA polymerase complex"/>
    <property type="evidence" value="ECO:0007669"/>
    <property type="project" value="UniProtKB-KW"/>
</dbReference>
<dbReference type="Pfam" id="PF08275">
    <property type="entry name" value="DNAG_N"/>
    <property type="match status" value="1"/>
</dbReference>
<dbReference type="EC" id="2.7.7.101" evidence="12"/>
<dbReference type="Gene3D" id="3.90.580.10">
    <property type="entry name" value="Zinc finger, CHC2-type domain"/>
    <property type="match status" value="1"/>
</dbReference>
<dbReference type="PANTHER" id="PTHR30313:SF2">
    <property type="entry name" value="DNA PRIMASE"/>
    <property type="match status" value="1"/>
</dbReference>
<dbReference type="InterPro" id="IPR036977">
    <property type="entry name" value="DNA_primase_Znf_CHC2"/>
</dbReference>
<dbReference type="eggNOG" id="COG0358">
    <property type="taxonomic scope" value="Bacteria"/>
</dbReference>
<keyword evidence="6 12" id="KW-0479">Metal-binding</keyword>
<comment type="domain">
    <text evidence="12">Contains an N-terminal zinc-binding domain, a central core domain that contains the primase activity, and a C-terminal DnaB-binding domain.</text>
</comment>
<dbReference type="SUPFAM" id="SSF56731">
    <property type="entry name" value="DNA primase core"/>
    <property type="match status" value="1"/>
</dbReference>
<evidence type="ECO:0000256" key="10">
    <source>
        <dbReference type="ARBA" id="ARBA00023125"/>
    </source>
</evidence>
<keyword evidence="5 12" id="KW-0235">DNA replication</keyword>
<keyword evidence="4 12" id="KW-0548">Nucleotidyltransferase</keyword>
<evidence type="ECO:0000313" key="17">
    <source>
        <dbReference type="EMBL" id="KGN73025.1"/>
    </source>
</evidence>
<keyword evidence="19" id="KW-1185">Reference proteome</keyword>
<dbReference type="OrthoDB" id="9803773at2"/>
<evidence type="ECO:0000256" key="9">
    <source>
        <dbReference type="ARBA" id="ARBA00022842"/>
    </source>
</evidence>
<dbReference type="GO" id="GO:0003677">
    <property type="term" value="F:DNA binding"/>
    <property type="evidence" value="ECO:0007669"/>
    <property type="project" value="UniProtKB-KW"/>
</dbReference>
<evidence type="ECO:0000256" key="2">
    <source>
        <dbReference type="ARBA" id="ARBA00022515"/>
    </source>
</evidence>
<dbReference type="InterPro" id="IPR002694">
    <property type="entry name" value="Znf_CHC2"/>
</dbReference>
<evidence type="ECO:0000256" key="7">
    <source>
        <dbReference type="ARBA" id="ARBA00022771"/>
    </source>
</evidence>
<dbReference type="InterPro" id="IPR030846">
    <property type="entry name" value="DnaG_bac"/>
</dbReference>
<comment type="function">
    <text evidence="12 13">RNA polymerase that catalyzes the synthesis of short RNA molecules used as primers for DNA polymerase during DNA replication.</text>
</comment>
<evidence type="ECO:0000256" key="8">
    <source>
        <dbReference type="ARBA" id="ARBA00022833"/>
    </source>
</evidence>
<dbReference type="PIRSF" id="PIRSF002811">
    <property type="entry name" value="DnaG"/>
    <property type="match status" value="1"/>
</dbReference>
<dbReference type="SMART" id="SM00400">
    <property type="entry name" value="ZnF_CHCC"/>
    <property type="match status" value="1"/>
</dbReference>
<organism evidence="17 19">
    <name type="scientific">Porphyromonas macacae</name>
    <dbReference type="NCBI Taxonomy" id="28115"/>
    <lineage>
        <taxon>Bacteria</taxon>
        <taxon>Pseudomonadati</taxon>
        <taxon>Bacteroidota</taxon>
        <taxon>Bacteroidia</taxon>
        <taxon>Bacteroidales</taxon>
        <taxon>Porphyromonadaceae</taxon>
        <taxon>Porphyromonas</taxon>
    </lineage>
</organism>
<keyword evidence="1 12" id="KW-0240">DNA-directed RNA polymerase</keyword>
<keyword evidence="10 12" id="KW-0238">DNA-binding</keyword>
<dbReference type="EMBL" id="JRFA01000025">
    <property type="protein sequence ID" value="KGN73025.1"/>
    <property type="molecule type" value="Genomic_DNA"/>
</dbReference>
<feature type="region of interest" description="Disordered" evidence="15">
    <location>
        <begin position="436"/>
        <end position="474"/>
    </location>
</feature>
<evidence type="ECO:0000256" key="12">
    <source>
        <dbReference type="HAMAP-Rule" id="MF_00974"/>
    </source>
</evidence>
<dbReference type="GO" id="GO:0006269">
    <property type="term" value="P:DNA replication, synthesis of primer"/>
    <property type="evidence" value="ECO:0007669"/>
    <property type="project" value="UniProtKB-UniRule"/>
</dbReference>
<dbReference type="Gene3D" id="3.40.1360.10">
    <property type="match status" value="1"/>
</dbReference>
<dbReference type="AlphaFoldDB" id="A0A0A2E6G4"/>
<feature type="compositionally biased region" description="Low complexity" evidence="15">
    <location>
        <begin position="451"/>
        <end position="466"/>
    </location>
</feature>
<dbReference type="CDD" id="cd03364">
    <property type="entry name" value="TOPRIM_DnaG_primases"/>
    <property type="match status" value="1"/>
</dbReference>
<protein>
    <recommendedName>
        <fullName evidence="12 13">DNA primase</fullName>
        <ecNumber evidence="12">2.7.7.101</ecNumber>
    </recommendedName>
</protein>
<feature type="domain" description="Toprim" evidence="16">
    <location>
        <begin position="261"/>
        <end position="342"/>
    </location>
</feature>
<dbReference type="InterPro" id="IPR006171">
    <property type="entry name" value="TOPRIM_dom"/>
</dbReference>
<dbReference type="HAMAP" id="MF_00974">
    <property type="entry name" value="DNA_primase_DnaG"/>
    <property type="match status" value="1"/>
</dbReference>
<keyword evidence="8 12" id="KW-0862">Zinc</keyword>
<dbReference type="GO" id="GO:0008270">
    <property type="term" value="F:zinc ion binding"/>
    <property type="evidence" value="ECO:0007669"/>
    <property type="project" value="UniProtKB-UniRule"/>
</dbReference>
<reference evidence="18 20" key="2">
    <citation type="submission" date="2018-06" db="EMBL/GenBank/DDBJ databases">
        <authorList>
            <consortium name="Pathogen Informatics"/>
            <person name="Doyle S."/>
        </authorList>
    </citation>
    <scope>NUCLEOTIDE SEQUENCE [LARGE SCALE GENOMIC DNA]</scope>
    <source>
        <strain evidence="18 20">NCTC11632</strain>
    </source>
</reference>
<dbReference type="STRING" id="28115.HQ47_09210"/>
<dbReference type="InterPro" id="IPR050219">
    <property type="entry name" value="DnaG_primase"/>
</dbReference>
<reference evidence="17 19" key="1">
    <citation type="submission" date="2014-09" db="EMBL/GenBank/DDBJ databases">
        <title>Draft Genome Sequence of Porphyromonas macacae COT-192_OH2859.</title>
        <authorList>
            <person name="Wallis C."/>
            <person name="Deusch O."/>
            <person name="O'Flynn C."/>
            <person name="Davis I."/>
            <person name="Horsfall A."/>
            <person name="Kirkwood N."/>
            <person name="Harris S."/>
            <person name="Eisen J.A."/>
            <person name="Coil D.A."/>
            <person name="Darling A.E."/>
            <person name="Jospin G."/>
            <person name="Alexiev A."/>
        </authorList>
    </citation>
    <scope>NUCLEOTIDE SEQUENCE [LARGE SCALE GENOMIC DNA]</scope>
    <source>
        <strain evidence="19">COT-192 OH2859</strain>
        <strain evidence="17">COT-192_OH2859</strain>
    </source>
</reference>
<proteinExistence type="inferred from homology"/>
<keyword evidence="11 12" id="KW-0804">Transcription</keyword>
<evidence type="ECO:0000256" key="11">
    <source>
        <dbReference type="ARBA" id="ARBA00023163"/>
    </source>
</evidence>
<evidence type="ECO:0000256" key="4">
    <source>
        <dbReference type="ARBA" id="ARBA00022695"/>
    </source>
</evidence>
<dbReference type="RefSeq" id="WP_025004706.1">
    <property type="nucleotide sequence ID" value="NZ_JBGYTE010000026.1"/>
</dbReference>
<evidence type="ECO:0000313" key="18">
    <source>
        <dbReference type="EMBL" id="SUB89332.1"/>
    </source>
</evidence>
<comment type="cofactor">
    <cofactor evidence="12 13 14">
        <name>Zn(2+)</name>
        <dbReference type="ChEBI" id="CHEBI:29105"/>
    </cofactor>
    <text evidence="12 13 14">Binds 1 zinc ion per monomer.</text>
</comment>
<dbReference type="GO" id="GO:1990077">
    <property type="term" value="C:primosome complex"/>
    <property type="evidence" value="ECO:0007669"/>
    <property type="project" value="UniProtKB-KW"/>
</dbReference>
<sequence>MIDQSTVQKILDSANIVDVVSDFVNLRKRGINYVGLCPFHSDRNPSFYVSPSKNICKCFSCGEGGTPLHFIMKHEQLDYVGALKFLAHKYNIPIEEREETEEEKAKANERESLFIVNEFAGKFFQNQLFETEEGKNIGLSYFLERGLRVDTLKQFGLGYSPESRTALTEEALKNGYQEKYLIESGLSIKYEDNKNTVDRFRGRVIFPVYTISGKIVAFGGRILGKKDKTAKYVNSPENLIYSKSRELYGLYQAKRSITRENKCFLVEGYMDVLSMCQSGIENVVSSSGTALTTQQIKLLHRFTENITVLYDGDAAGIKAALRGIDLLLEEGLHIKVVLLPDGEDPDSFAQSHTAEEFNDFIKKSEVDFISFKTSILLADSSNDPIKRAELISDIVESIALIPEPIERAVYVQSTSQRLEIDEQLLLSEVKKRREQRKKSQYGKAGHTAQVTTTPETTPLETGTESPVALQTTETEKPYRQINKDEIELLKQIIRNGNTLLRLGEHINAEKEEDEYIPLSLFIQQELYEEDILFGSTIFRTILDEAVSVCLAQQLDTVKYFTNHPSAEISRIAVEMVTDRYRLSKVYDRIGRVSVGKKESQEKKEAFELGLFVTREIYNIKNNYILEKIRDIQSEIIEAQRSNKNDRIIELMHHIAELNELKAAFAQALGERTVI</sequence>
<comment type="subunit">
    <text evidence="12">Monomer. Interacts with DnaB.</text>
</comment>
<feature type="zinc finger region" description="CHC2-type" evidence="12 14">
    <location>
        <begin position="37"/>
        <end position="61"/>
    </location>
</feature>
<dbReference type="Pfam" id="PF01807">
    <property type="entry name" value="Zn_ribbon_DnaG"/>
    <property type="match status" value="1"/>
</dbReference>
<evidence type="ECO:0000256" key="3">
    <source>
        <dbReference type="ARBA" id="ARBA00022679"/>
    </source>
</evidence>
<evidence type="ECO:0000256" key="5">
    <source>
        <dbReference type="ARBA" id="ARBA00022705"/>
    </source>
</evidence>
<gene>
    <name evidence="12 18" type="primary">dnaG</name>
    <name evidence="17" type="ORF">HQ47_09210</name>
    <name evidence="18" type="ORF">NCTC11632_01435</name>
</gene>
<dbReference type="GO" id="GO:0003899">
    <property type="term" value="F:DNA-directed RNA polymerase activity"/>
    <property type="evidence" value="ECO:0007669"/>
    <property type="project" value="UniProtKB-UniRule"/>
</dbReference>
<dbReference type="InterPro" id="IPR037068">
    <property type="entry name" value="DNA_primase_core_N_sf"/>
</dbReference>
<dbReference type="InterPro" id="IPR013264">
    <property type="entry name" value="DNAG_N"/>
</dbReference>
<dbReference type="FunFam" id="3.40.1360.10:FF:000002">
    <property type="entry name" value="DNA primase"/>
    <property type="match status" value="1"/>
</dbReference>
<dbReference type="PANTHER" id="PTHR30313">
    <property type="entry name" value="DNA PRIMASE"/>
    <property type="match status" value="1"/>
</dbReference>
<dbReference type="InterPro" id="IPR006295">
    <property type="entry name" value="DNA_primase_DnaG"/>
</dbReference>
<keyword evidence="7 12" id="KW-0863">Zinc-finger</keyword>
<evidence type="ECO:0000256" key="1">
    <source>
        <dbReference type="ARBA" id="ARBA00022478"/>
    </source>
</evidence>
<evidence type="ECO:0000256" key="6">
    <source>
        <dbReference type="ARBA" id="ARBA00022723"/>
    </source>
</evidence>
<comment type="similarity">
    <text evidence="12 13">Belongs to the DnaG primase family.</text>
</comment>